<dbReference type="EC" id="3.4.24.70" evidence="8"/>
<dbReference type="GO" id="GO:0005829">
    <property type="term" value="C:cytosol"/>
    <property type="evidence" value="ECO:0007669"/>
    <property type="project" value="UniProtKB-ARBA"/>
</dbReference>
<keyword evidence="3 9" id="KW-0479">Metal-binding</keyword>
<evidence type="ECO:0000256" key="1">
    <source>
        <dbReference type="ARBA" id="ARBA00006040"/>
    </source>
</evidence>
<keyword evidence="2 9" id="KW-0645">Protease</keyword>
<dbReference type="RefSeq" id="WP_186409429.1">
    <property type="nucleotide sequence ID" value="NZ_FLQY01000009.1"/>
</dbReference>
<dbReference type="AlphaFoldDB" id="A0A1A8XGE7"/>
<evidence type="ECO:0000259" key="11">
    <source>
        <dbReference type="Pfam" id="PF19310"/>
    </source>
</evidence>
<dbReference type="FunFam" id="3.40.390.10:FF:000009">
    <property type="entry name" value="Oligopeptidase A"/>
    <property type="match status" value="1"/>
</dbReference>
<keyword evidence="6 9" id="KW-0482">Metalloprotease</keyword>
<name>A0A1A8XGE7_9RHOO</name>
<dbReference type="Pfam" id="PF19310">
    <property type="entry name" value="TOP_N"/>
    <property type="match status" value="1"/>
</dbReference>
<dbReference type="InterPro" id="IPR034005">
    <property type="entry name" value="M3A_DCP"/>
</dbReference>
<protein>
    <recommendedName>
        <fullName evidence="8">oligopeptidase A</fullName>
        <ecNumber evidence="8">3.4.24.70</ecNumber>
    </recommendedName>
</protein>
<dbReference type="InterPro" id="IPR045090">
    <property type="entry name" value="Pept_M3A_M3B"/>
</dbReference>
<keyword evidence="5 9" id="KW-0862">Zinc</keyword>
<evidence type="ECO:0000256" key="5">
    <source>
        <dbReference type="ARBA" id="ARBA00022833"/>
    </source>
</evidence>
<dbReference type="PANTHER" id="PTHR11804">
    <property type="entry name" value="PROTEASE M3 THIMET OLIGOPEPTIDASE-RELATED"/>
    <property type="match status" value="1"/>
</dbReference>
<dbReference type="Pfam" id="PF01432">
    <property type="entry name" value="Peptidase_M3"/>
    <property type="match status" value="1"/>
</dbReference>
<dbReference type="GO" id="GO:0004222">
    <property type="term" value="F:metalloendopeptidase activity"/>
    <property type="evidence" value="ECO:0007669"/>
    <property type="project" value="UniProtKB-EC"/>
</dbReference>
<evidence type="ECO:0000256" key="8">
    <source>
        <dbReference type="ARBA" id="ARBA00026100"/>
    </source>
</evidence>
<dbReference type="InterPro" id="IPR045666">
    <property type="entry name" value="OpdA_N"/>
</dbReference>
<evidence type="ECO:0000256" key="2">
    <source>
        <dbReference type="ARBA" id="ARBA00022670"/>
    </source>
</evidence>
<dbReference type="InterPro" id="IPR024079">
    <property type="entry name" value="MetalloPept_cat_dom_sf"/>
</dbReference>
<dbReference type="GO" id="GO:0006518">
    <property type="term" value="P:peptide metabolic process"/>
    <property type="evidence" value="ECO:0007669"/>
    <property type="project" value="TreeGrafter"/>
</dbReference>
<evidence type="ECO:0000313" key="13">
    <source>
        <dbReference type="Proteomes" id="UP000199600"/>
    </source>
</evidence>
<dbReference type="Gene3D" id="1.10.1370.40">
    <property type="match status" value="1"/>
</dbReference>
<comment type="similarity">
    <text evidence="1 9">Belongs to the peptidase M3 family.</text>
</comment>
<accession>A0A1A8XGE7</accession>
<feature type="domain" description="Peptidase M3A/M3B catalytic" evidence="10">
    <location>
        <begin position="236"/>
        <end position="706"/>
    </location>
</feature>
<proteinExistence type="inferred from homology"/>
<keyword evidence="4 9" id="KW-0378">Hydrolase</keyword>
<comment type="cofactor">
    <cofactor evidence="9">
        <name>Zn(2+)</name>
        <dbReference type="ChEBI" id="CHEBI:29105"/>
    </cofactor>
    <text evidence="9">Binds 1 zinc ion.</text>
</comment>
<dbReference type="SUPFAM" id="SSF55486">
    <property type="entry name" value="Metalloproteases ('zincins'), catalytic domain"/>
    <property type="match status" value="1"/>
</dbReference>
<evidence type="ECO:0000313" key="12">
    <source>
        <dbReference type="EMBL" id="SBT03427.1"/>
    </source>
</evidence>
<reference evidence="12 13" key="1">
    <citation type="submission" date="2016-06" db="EMBL/GenBank/DDBJ databases">
        <authorList>
            <person name="Kjaerup R.B."/>
            <person name="Dalgaard T.S."/>
            <person name="Juul-Madsen H.R."/>
        </authorList>
    </citation>
    <scope>NUCLEOTIDE SEQUENCE [LARGE SCALE GENOMIC DNA]</scope>
    <source>
        <strain evidence="12">2</strain>
    </source>
</reference>
<dbReference type="CDD" id="cd06456">
    <property type="entry name" value="M3A_DCP"/>
    <property type="match status" value="1"/>
</dbReference>
<keyword evidence="13" id="KW-1185">Reference proteome</keyword>
<dbReference type="GO" id="GO:0006508">
    <property type="term" value="P:proteolysis"/>
    <property type="evidence" value="ECO:0007669"/>
    <property type="project" value="UniProtKB-KW"/>
</dbReference>
<comment type="catalytic activity">
    <reaction evidence="7">
        <text>Hydrolysis of oligopeptides, with broad specificity. Gly or Ala commonly occur as P1 or P1' residues, but more distant residues are also important, as is shown by the fact that Z-Gly-Pro-Gly-|-Gly-Pro-Ala is cleaved, but not Z-(Gly)(5).</text>
        <dbReference type="EC" id="3.4.24.70"/>
    </reaction>
</comment>
<evidence type="ECO:0000256" key="6">
    <source>
        <dbReference type="ARBA" id="ARBA00023049"/>
    </source>
</evidence>
<evidence type="ECO:0000256" key="4">
    <source>
        <dbReference type="ARBA" id="ARBA00022801"/>
    </source>
</evidence>
<sequence>MDSATTNPLLDFSGLPRFDAVTPADVQPAIGELLDQARTVIGQLTTDEVKASWDGFVIPLDDCIEQLTRAWGIVCHLHAVNDIPEWREAYNRMLPDVSRFNAELGQNLRLFDKYRALRDSSEYANLSTVQRRIIENEIRDFRLAGAELPEDKKSRFKAISEELSSLSAKFSENLLDATNAFAEIVTDEAELAGLPDDVIEAAREAAEKDGKAARDGKYSPAQTWKFTLHMPSYLPVMQYADSRRLRAVMYRANATRAAEFGPVEFDNTPLIRRILELRQEEARLLGYNSFAEVSLVRKMAESVPQVLSFLRDLAVKARPFAQKDIAELREFARRELALETLEAWDVSYASEKLLQARYAFSEQEVKQYFTEPKVLNGLFQVVENLFGVCIKPDEAPVWHEDVRFFRIEVRDGEHAGELIGQFYLDLYARETKRGGAWMDEAITRRRISTGETMGDIQKPVAYLNCNFSRPVSGRGGQLRPATFTHDEVTTLFHETGHGLHHLLTQVEELGVSGIHGVEWDAVELPSQFMENYCWDWSVLQQMTAHIDSGAPLPRALFDKMLAARNFQSGLQIIRQIEFSLFDMRLHSDFDPSAGDAGNSSVLEVLAEVRREVAVIVPPEWNRFPNSFSHIFAGGYGAGYFSYKWAEVLSADCYAAFEETRNPFDPATGKRFLSEILSVGGARPALDNFRAFRGREPQVDALLRHSGMITG</sequence>
<organism evidence="12 13">
    <name type="scientific">Candidatus Propionivibrio aalborgensis</name>
    <dbReference type="NCBI Taxonomy" id="1860101"/>
    <lineage>
        <taxon>Bacteria</taxon>
        <taxon>Pseudomonadati</taxon>
        <taxon>Pseudomonadota</taxon>
        <taxon>Betaproteobacteria</taxon>
        <taxon>Rhodocyclales</taxon>
        <taxon>Rhodocyclaceae</taxon>
        <taxon>Propionivibrio</taxon>
    </lineage>
</organism>
<feature type="domain" description="Oligopeptidase A N-terminal" evidence="11">
    <location>
        <begin position="32"/>
        <end position="153"/>
    </location>
</feature>
<gene>
    <name evidence="12" type="primary">prlC</name>
    <name evidence="12" type="ORF">PROAA_1060010</name>
</gene>
<evidence type="ECO:0000256" key="7">
    <source>
        <dbReference type="ARBA" id="ARBA00024603"/>
    </source>
</evidence>
<dbReference type="InterPro" id="IPR024077">
    <property type="entry name" value="Neurolysin/TOP_dom2"/>
</dbReference>
<dbReference type="InterPro" id="IPR001567">
    <property type="entry name" value="Pept_M3A_M3B_dom"/>
</dbReference>
<dbReference type="Proteomes" id="UP000199600">
    <property type="component" value="Unassembled WGS sequence"/>
</dbReference>
<evidence type="ECO:0000256" key="3">
    <source>
        <dbReference type="ARBA" id="ARBA00022723"/>
    </source>
</evidence>
<evidence type="ECO:0000256" key="9">
    <source>
        <dbReference type="RuleBase" id="RU003435"/>
    </source>
</evidence>
<dbReference type="GO" id="GO:0046872">
    <property type="term" value="F:metal ion binding"/>
    <property type="evidence" value="ECO:0007669"/>
    <property type="project" value="UniProtKB-UniRule"/>
</dbReference>
<dbReference type="Gene3D" id="1.10.1370.10">
    <property type="entry name" value="Neurolysin, domain 3"/>
    <property type="match status" value="1"/>
</dbReference>
<evidence type="ECO:0000259" key="10">
    <source>
        <dbReference type="Pfam" id="PF01432"/>
    </source>
</evidence>
<dbReference type="Gene3D" id="3.40.390.10">
    <property type="entry name" value="Collagenase (Catalytic Domain)"/>
    <property type="match status" value="1"/>
</dbReference>
<dbReference type="EMBL" id="FLQY01000009">
    <property type="protein sequence ID" value="SBT03427.1"/>
    <property type="molecule type" value="Genomic_DNA"/>
</dbReference>
<dbReference type="PANTHER" id="PTHR11804:SF84">
    <property type="entry name" value="SACCHAROLYSIN"/>
    <property type="match status" value="1"/>
</dbReference>